<dbReference type="GO" id="GO:0003677">
    <property type="term" value="F:DNA binding"/>
    <property type="evidence" value="ECO:0007669"/>
    <property type="project" value="UniProtKB-KW"/>
</dbReference>
<dbReference type="GO" id="GO:0006351">
    <property type="term" value="P:DNA-templated transcription"/>
    <property type="evidence" value="ECO:0007669"/>
    <property type="project" value="InterPro"/>
</dbReference>
<dbReference type="InterPro" id="IPR044295">
    <property type="entry name" value="BIM1/2/3"/>
</dbReference>
<sequence length="550" mass="60449">MELPQPRPIGNEGKKPTHDFLSLYSHSSFPDPRPSQGNGLRTHDFLQPLERVAKNNVVGEKLVDRTKGENPSPSSSSSPSVEHILPGGIGTYTISHISNFSQRVPKTEQAIGTVVRGSSAERSGEINIANSSTNGGVFAFWEESTVKDKGKKVNIVEAQVAREQSEKLGQWSSERPLQTPSPTPPPSFLHCNSFNSLSSSKQSIKSQSSFMEMMKSGRGLQEEEDDDDEEYANSSKKSSSSQKDGKSGDQKANTPRSKHSATEQRRRSKINDRFQILRDLIPQNDQKRDKASFLLEVIEYIQYLQEKVNRYEVSYQGWNQEPTKLTPWRNGHAPSESMADHSQTLKSGPSLMFTGKFDDNTIPNPTILATTQSPVDPGMSTSATYKTMDHHAEGSQKSGPMPIPVQPNIFVPAVQHQQQSISEVENMVPQPQAQLWPNRPCTTQCPDASDTLNEHEDLAIEGGTISLAGVYSQGLLNNLTQALQSSGVDLSQASVSVQVDIGKRATNRLNAMASGVKHDGNPCSNRAMAHSRVESSGEDSDQARKRLRTE</sequence>
<dbReference type="GO" id="GO:0046983">
    <property type="term" value="F:protein dimerization activity"/>
    <property type="evidence" value="ECO:0007669"/>
    <property type="project" value="InterPro"/>
</dbReference>
<evidence type="ECO:0000256" key="5">
    <source>
        <dbReference type="ARBA" id="ARBA00023242"/>
    </source>
</evidence>
<feature type="compositionally biased region" description="Basic and acidic residues" evidence="6">
    <location>
        <begin position="531"/>
        <end position="550"/>
    </location>
</feature>
<dbReference type="FunCoup" id="A0A2G5F5L7">
    <property type="interactions" value="653"/>
</dbReference>
<keyword evidence="5" id="KW-0539">Nucleus</keyword>
<dbReference type="STRING" id="218851.A0A2G5F5L7"/>
<dbReference type="InterPro" id="IPR011598">
    <property type="entry name" value="bHLH_dom"/>
</dbReference>
<feature type="compositionally biased region" description="Low complexity" evidence="6">
    <location>
        <begin position="188"/>
        <end position="209"/>
    </location>
</feature>
<dbReference type="PROSITE" id="PS50888">
    <property type="entry name" value="BHLH"/>
    <property type="match status" value="1"/>
</dbReference>
<dbReference type="GO" id="GO:0003700">
    <property type="term" value="F:DNA-binding transcription factor activity"/>
    <property type="evidence" value="ECO:0007669"/>
    <property type="project" value="InterPro"/>
</dbReference>
<dbReference type="GO" id="GO:0005634">
    <property type="term" value="C:nucleus"/>
    <property type="evidence" value="ECO:0007669"/>
    <property type="project" value="UniProtKB-SubCell"/>
</dbReference>
<feature type="region of interest" description="Disordered" evidence="6">
    <location>
        <begin position="514"/>
        <end position="550"/>
    </location>
</feature>
<dbReference type="CDD" id="cd11453">
    <property type="entry name" value="bHLH_AtBIM_like"/>
    <property type="match status" value="1"/>
</dbReference>
<proteinExistence type="predicted"/>
<dbReference type="OrthoDB" id="690068at2759"/>
<accession>A0A2G5F5L7</accession>
<reference evidence="8 9" key="1">
    <citation type="submission" date="2017-09" db="EMBL/GenBank/DDBJ databases">
        <title>WGS assembly of Aquilegia coerulea Goldsmith.</title>
        <authorList>
            <person name="Hodges S."/>
            <person name="Kramer E."/>
            <person name="Nordborg M."/>
            <person name="Tomkins J."/>
            <person name="Borevitz J."/>
            <person name="Derieg N."/>
            <person name="Yan J."/>
            <person name="Mihaltcheva S."/>
            <person name="Hayes R.D."/>
            <person name="Rokhsar D."/>
        </authorList>
    </citation>
    <scope>NUCLEOTIDE SEQUENCE [LARGE SCALE GENOMIC DNA]</scope>
    <source>
        <strain evidence="9">cv. Goldsmith</strain>
    </source>
</reference>
<evidence type="ECO:0000256" key="4">
    <source>
        <dbReference type="ARBA" id="ARBA00023163"/>
    </source>
</evidence>
<dbReference type="InterPro" id="IPR036638">
    <property type="entry name" value="HLH_DNA-bd_sf"/>
</dbReference>
<dbReference type="SMART" id="SM00353">
    <property type="entry name" value="HLH"/>
    <property type="match status" value="1"/>
</dbReference>
<evidence type="ECO:0000259" key="7">
    <source>
        <dbReference type="PROSITE" id="PS50888"/>
    </source>
</evidence>
<dbReference type="Proteomes" id="UP000230069">
    <property type="component" value="Unassembled WGS sequence"/>
</dbReference>
<keyword evidence="2" id="KW-0805">Transcription regulation</keyword>
<evidence type="ECO:0000256" key="1">
    <source>
        <dbReference type="ARBA" id="ARBA00004123"/>
    </source>
</evidence>
<feature type="compositionally biased region" description="Low complexity" evidence="6">
    <location>
        <begin position="71"/>
        <end position="80"/>
    </location>
</feature>
<protein>
    <recommendedName>
        <fullName evidence="7">BHLH domain-containing protein</fullName>
    </recommendedName>
</protein>
<dbReference type="Pfam" id="PF00010">
    <property type="entry name" value="HLH"/>
    <property type="match status" value="1"/>
</dbReference>
<keyword evidence="3" id="KW-0238">DNA-binding</keyword>
<evidence type="ECO:0000256" key="2">
    <source>
        <dbReference type="ARBA" id="ARBA00023015"/>
    </source>
</evidence>
<keyword evidence="4" id="KW-0804">Transcription</keyword>
<dbReference type="AlphaFoldDB" id="A0A2G5F5L7"/>
<dbReference type="InParanoid" id="A0A2G5F5L7"/>
<dbReference type="PANTHER" id="PTHR46412">
    <property type="entry name" value="BES1-INTERACTING MYC-LIKE PROTEIN"/>
    <property type="match status" value="1"/>
</dbReference>
<feature type="region of interest" description="Disordered" evidence="6">
    <location>
        <begin position="164"/>
        <end position="270"/>
    </location>
</feature>
<feature type="domain" description="BHLH" evidence="7">
    <location>
        <begin position="254"/>
        <end position="304"/>
    </location>
</feature>
<comment type="subcellular location">
    <subcellularLocation>
        <location evidence="1">Nucleus</location>
    </subcellularLocation>
</comment>
<keyword evidence="9" id="KW-1185">Reference proteome</keyword>
<gene>
    <name evidence="8" type="ORF">AQUCO_00200952v1</name>
</gene>
<evidence type="ECO:0000313" key="9">
    <source>
        <dbReference type="Proteomes" id="UP000230069"/>
    </source>
</evidence>
<evidence type="ECO:0000256" key="6">
    <source>
        <dbReference type="SAM" id="MobiDB-lite"/>
    </source>
</evidence>
<evidence type="ECO:0000313" key="8">
    <source>
        <dbReference type="EMBL" id="PIA63282.1"/>
    </source>
</evidence>
<dbReference type="PANTHER" id="PTHR46412:SF6">
    <property type="entry name" value="TRANSCRIPTION FACTOR BIM2"/>
    <property type="match status" value="1"/>
</dbReference>
<dbReference type="EMBL" id="KZ305019">
    <property type="protein sequence ID" value="PIA63282.1"/>
    <property type="molecule type" value="Genomic_DNA"/>
</dbReference>
<organism evidence="8 9">
    <name type="scientific">Aquilegia coerulea</name>
    <name type="common">Rocky mountain columbine</name>
    <dbReference type="NCBI Taxonomy" id="218851"/>
    <lineage>
        <taxon>Eukaryota</taxon>
        <taxon>Viridiplantae</taxon>
        <taxon>Streptophyta</taxon>
        <taxon>Embryophyta</taxon>
        <taxon>Tracheophyta</taxon>
        <taxon>Spermatophyta</taxon>
        <taxon>Magnoliopsida</taxon>
        <taxon>Ranunculales</taxon>
        <taxon>Ranunculaceae</taxon>
        <taxon>Thalictroideae</taxon>
        <taxon>Aquilegia</taxon>
    </lineage>
</organism>
<feature type="compositionally biased region" description="Acidic residues" evidence="6">
    <location>
        <begin position="222"/>
        <end position="231"/>
    </location>
</feature>
<feature type="compositionally biased region" description="Basic and acidic residues" evidence="6">
    <location>
        <begin position="260"/>
        <end position="270"/>
    </location>
</feature>
<evidence type="ECO:0000256" key="3">
    <source>
        <dbReference type="ARBA" id="ARBA00023125"/>
    </source>
</evidence>
<dbReference type="Gene3D" id="4.10.280.10">
    <property type="entry name" value="Helix-loop-helix DNA-binding domain"/>
    <property type="match status" value="1"/>
</dbReference>
<name>A0A2G5F5L7_AQUCA</name>
<dbReference type="SUPFAM" id="SSF47459">
    <property type="entry name" value="HLH, helix-loop-helix DNA-binding domain"/>
    <property type="match status" value="1"/>
</dbReference>
<dbReference type="FunFam" id="4.10.280.10:FF:000093">
    <property type="entry name" value="BHLH domain class transcription factor"/>
    <property type="match status" value="1"/>
</dbReference>
<feature type="region of interest" description="Disordered" evidence="6">
    <location>
        <begin position="1"/>
        <end position="83"/>
    </location>
</feature>